<dbReference type="OrthoDB" id="1359387at2"/>
<gene>
    <name evidence="2" type="ORF">SAMN05421847_0476</name>
</gene>
<dbReference type="EMBL" id="FNUS01000001">
    <property type="protein sequence ID" value="SEF62241.1"/>
    <property type="molecule type" value="Genomic_DNA"/>
</dbReference>
<evidence type="ECO:0000313" key="3">
    <source>
        <dbReference type="Proteomes" id="UP000236738"/>
    </source>
</evidence>
<proteinExistence type="predicted"/>
<evidence type="ECO:0000313" key="2">
    <source>
        <dbReference type="EMBL" id="SEF62241.1"/>
    </source>
</evidence>
<feature type="compositionally biased region" description="Low complexity" evidence="1">
    <location>
        <begin position="1"/>
        <end position="21"/>
    </location>
</feature>
<name>A0A1H5TJH4_9FLAO</name>
<feature type="region of interest" description="Disordered" evidence="1">
    <location>
        <begin position="1"/>
        <end position="29"/>
    </location>
</feature>
<keyword evidence="3" id="KW-1185">Reference proteome</keyword>
<reference evidence="3" key="1">
    <citation type="submission" date="2016-10" db="EMBL/GenBank/DDBJ databases">
        <authorList>
            <person name="Varghese N."/>
            <person name="Submissions S."/>
        </authorList>
    </citation>
    <scope>NUCLEOTIDE SEQUENCE [LARGE SCALE GENOMIC DNA]</scope>
    <source>
        <strain evidence="3">DSM 21580</strain>
    </source>
</reference>
<sequence>MRNSNYQNRNRSRNQRFGGNNYEQNNSYNFVQNEKKSGAVYSRIKKGKNEGGTSVNAWRKTKNGLMTANAFPVDGVEHASQDGKISMRYVVEVVNRDMGTTQTYWCLMSKDTKKIFIKELGLVISPNGSGVTRSGKRVTGFFGKVY</sequence>
<dbReference type="Proteomes" id="UP000236738">
    <property type="component" value="Unassembled WGS sequence"/>
</dbReference>
<dbReference type="RefSeq" id="WP_103912501.1">
    <property type="nucleotide sequence ID" value="NZ_FNUS01000001.1"/>
</dbReference>
<protein>
    <submittedName>
        <fullName evidence="2">Uncharacterized protein</fullName>
    </submittedName>
</protein>
<accession>A0A1H5TJH4</accession>
<organism evidence="2 3">
    <name type="scientific">Halpernia humi</name>
    <dbReference type="NCBI Taxonomy" id="493375"/>
    <lineage>
        <taxon>Bacteria</taxon>
        <taxon>Pseudomonadati</taxon>
        <taxon>Bacteroidota</taxon>
        <taxon>Flavobacteriia</taxon>
        <taxon>Flavobacteriales</taxon>
        <taxon>Weeksellaceae</taxon>
        <taxon>Chryseobacterium group</taxon>
        <taxon>Halpernia</taxon>
    </lineage>
</organism>
<evidence type="ECO:0000256" key="1">
    <source>
        <dbReference type="SAM" id="MobiDB-lite"/>
    </source>
</evidence>
<dbReference type="AlphaFoldDB" id="A0A1H5TJH4"/>